<organism evidence="2 3">
    <name type="scientific">Neocallimastix californiae</name>
    <dbReference type="NCBI Taxonomy" id="1754190"/>
    <lineage>
        <taxon>Eukaryota</taxon>
        <taxon>Fungi</taxon>
        <taxon>Fungi incertae sedis</taxon>
        <taxon>Chytridiomycota</taxon>
        <taxon>Chytridiomycota incertae sedis</taxon>
        <taxon>Neocallimastigomycetes</taxon>
        <taxon>Neocallimastigales</taxon>
        <taxon>Neocallimastigaceae</taxon>
        <taxon>Neocallimastix</taxon>
    </lineage>
</organism>
<name>A0A1Y2ABG3_9FUNG</name>
<dbReference type="Gene3D" id="1.25.40.60">
    <property type="match status" value="1"/>
</dbReference>
<accession>A0A1Y2ABG3</accession>
<dbReference type="Gene3D" id="3.40.50.2060">
    <property type="match status" value="1"/>
</dbReference>
<feature type="non-terminal residue" evidence="2">
    <location>
        <position position="583"/>
    </location>
</feature>
<dbReference type="STRING" id="1754190.A0A1Y2ABG3"/>
<reference evidence="2 3" key="1">
    <citation type="submission" date="2016-08" db="EMBL/GenBank/DDBJ databases">
        <title>A Parts List for Fungal Cellulosomes Revealed by Comparative Genomics.</title>
        <authorList>
            <consortium name="DOE Joint Genome Institute"/>
            <person name="Haitjema C.H."/>
            <person name="Gilmore S.P."/>
            <person name="Henske J.K."/>
            <person name="Solomon K.V."/>
            <person name="De Groot R."/>
            <person name="Kuo A."/>
            <person name="Mondo S.J."/>
            <person name="Salamov A.A."/>
            <person name="Labutti K."/>
            <person name="Zhao Z."/>
            <person name="Chiniquy J."/>
            <person name="Barry K."/>
            <person name="Brewer H.M."/>
            <person name="Purvine S.O."/>
            <person name="Wright A.T."/>
            <person name="Boxma B."/>
            <person name="Van Alen T."/>
            <person name="Hackstein J.H."/>
            <person name="Baker S.E."/>
            <person name="Grigoriev I.V."/>
            <person name="O'Malley M.A."/>
        </authorList>
    </citation>
    <scope>NUCLEOTIDE SEQUENCE [LARGE SCALE GENOMIC DNA]</scope>
    <source>
        <strain evidence="2 3">G1</strain>
    </source>
</reference>
<dbReference type="InterPro" id="IPR027482">
    <property type="entry name" value="Sec1-like_dom2"/>
</dbReference>
<dbReference type="InterPro" id="IPR043127">
    <property type="entry name" value="Sec-1-like_dom3a"/>
</dbReference>
<evidence type="ECO:0000256" key="1">
    <source>
        <dbReference type="ARBA" id="ARBA00009884"/>
    </source>
</evidence>
<dbReference type="GO" id="GO:0016192">
    <property type="term" value="P:vesicle-mediated transport"/>
    <property type="evidence" value="ECO:0007669"/>
    <property type="project" value="InterPro"/>
</dbReference>
<dbReference type="PIRSF" id="PIRSF005715">
    <property type="entry name" value="VPS45_Sec1"/>
    <property type="match status" value="1"/>
</dbReference>
<dbReference type="InterPro" id="IPR043154">
    <property type="entry name" value="Sec-1-like_dom1"/>
</dbReference>
<dbReference type="InterPro" id="IPR001619">
    <property type="entry name" value="Sec1-like"/>
</dbReference>
<sequence>MIKSVVPNQWKLVVVDAKSLQILNSVCEIYDILDENVTLVESIERKRQPYTNLEAIYFISPTAESIDRLIADFQQRPLYAAANVFFTAALTDKLFQKLKRNNVSKHIKNLKELFVDFMAFESRVFNFDIPQSFNTFYNPSKTGEITYEVENVAKKLVSLLATLGEDPIIRYYDPNGDRRTIAARVAFQLENELENLRKMDPSFPPKTNYERTTLIVVDRTIDTSGPLVHEFTYQAMVNDLIGLENGSKYIQNGASGEKAVILDEKDDLWNKYRHTHIAEVSEEVSKQFNQFINENKAASSVAKGRQGLKELKDTIQALPQYHEMKDKFAVHIDLCQRCNNIFSKTNLSDIAKIEQDLITGLTSEGNVPKNIIMNMVPLLDNPDVDNYNKLRLLTLYIICYGGVPQEDLRKLIEHAHVSNSELDIISNFKYLGVNLKSSQLKDLNPKRGYDSMWEKEKIKRKLNKNDEEESYELSRYVSTLKYVMEDNIHNILNTTIFPATKEPGTHKKPEVETNLKGTSLRSTKPSWAKKSADHLRKRGPRTIIFVVGGLDYSEMRSVYELCNEYSRDIIIGSTHIITPISYM</sequence>
<dbReference type="OrthoDB" id="2228at2759"/>
<dbReference type="SUPFAM" id="SSF56815">
    <property type="entry name" value="Sec1/munc18-like (SM) proteins"/>
    <property type="match status" value="1"/>
</dbReference>
<comment type="similarity">
    <text evidence="1">Belongs to the STXBP/unc-18/SEC1 family.</text>
</comment>
<dbReference type="AlphaFoldDB" id="A0A1Y2ABG3"/>
<dbReference type="Proteomes" id="UP000193920">
    <property type="component" value="Unassembled WGS sequence"/>
</dbReference>
<comment type="caution">
    <text evidence="2">The sequence shown here is derived from an EMBL/GenBank/DDBJ whole genome shotgun (WGS) entry which is preliminary data.</text>
</comment>
<dbReference type="Gene3D" id="3.90.830.10">
    <property type="entry name" value="Syntaxin Binding Protein 1, Chain A, domain 2"/>
    <property type="match status" value="1"/>
</dbReference>
<dbReference type="PANTHER" id="PTHR11679">
    <property type="entry name" value="VESICLE PROTEIN SORTING-ASSOCIATED"/>
    <property type="match status" value="1"/>
</dbReference>
<keyword evidence="3" id="KW-1185">Reference proteome</keyword>
<dbReference type="Pfam" id="PF00995">
    <property type="entry name" value="Sec1"/>
    <property type="match status" value="1"/>
</dbReference>
<dbReference type="EMBL" id="MCOG01000311">
    <property type="protein sequence ID" value="ORY19630.1"/>
    <property type="molecule type" value="Genomic_DNA"/>
</dbReference>
<protein>
    <submittedName>
        <fullName evidence="2">Sec1-like protein</fullName>
    </submittedName>
</protein>
<evidence type="ECO:0000313" key="2">
    <source>
        <dbReference type="EMBL" id="ORY19630.1"/>
    </source>
</evidence>
<dbReference type="Gene3D" id="3.40.50.1910">
    <property type="match status" value="1"/>
</dbReference>
<gene>
    <name evidence="2" type="ORF">LY90DRAFT_435139</name>
</gene>
<evidence type="ECO:0000313" key="3">
    <source>
        <dbReference type="Proteomes" id="UP000193920"/>
    </source>
</evidence>
<dbReference type="InterPro" id="IPR036045">
    <property type="entry name" value="Sec1-like_sf"/>
</dbReference>
<proteinExistence type="inferred from homology"/>